<accession>A0A9W6B3L0</accession>
<evidence type="ECO:0000256" key="2">
    <source>
        <dbReference type="ARBA" id="ARBA00023015"/>
    </source>
</evidence>
<proteinExistence type="inferred from homology"/>
<evidence type="ECO:0000256" key="3">
    <source>
        <dbReference type="ARBA" id="ARBA00023082"/>
    </source>
</evidence>
<keyword evidence="2" id="KW-0805">Transcription regulation</keyword>
<dbReference type="InterPro" id="IPR014284">
    <property type="entry name" value="RNA_pol_sigma-70_dom"/>
</dbReference>
<dbReference type="AlphaFoldDB" id="A0A9W6B3L0"/>
<organism evidence="7 8">
    <name type="scientific">Neptunitalea chrysea</name>
    <dbReference type="NCBI Taxonomy" id="1647581"/>
    <lineage>
        <taxon>Bacteria</taxon>
        <taxon>Pseudomonadati</taxon>
        <taxon>Bacteroidota</taxon>
        <taxon>Flavobacteriia</taxon>
        <taxon>Flavobacteriales</taxon>
        <taxon>Flavobacteriaceae</taxon>
        <taxon>Neptunitalea</taxon>
    </lineage>
</organism>
<sequence>MSGSLHINKNIEFQKIYREHWKSLYIYAYNILRDKETAEDVIQEIFVDLWTRLETTEIENPKAYLLQAIRYQCAKIFKKKEFLNGFHIEQLENAISLVTDESESENFKEQLASYVFEKATQVLPEQCYNVFDLRFNKQLSIKEIASQLQISSSTVENHINKAFKLLKSEDLYQAKLIAYIILSSTFCVV</sequence>
<dbReference type="EMBL" id="BRVP01000006">
    <property type="protein sequence ID" value="GLB52021.1"/>
    <property type="molecule type" value="Genomic_DNA"/>
</dbReference>
<dbReference type="PANTHER" id="PTHR43133:SF46">
    <property type="entry name" value="RNA POLYMERASE SIGMA-70 FACTOR ECF SUBFAMILY"/>
    <property type="match status" value="1"/>
</dbReference>
<evidence type="ECO:0000313" key="7">
    <source>
        <dbReference type="EMBL" id="GLB52021.1"/>
    </source>
</evidence>
<evidence type="ECO:0000259" key="5">
    <source>
        <dbReference type="Pfam" id="PF04542"/>
    </source>
</evidence>
<dbReference type="SUPFAM" id="SSF88659">
    <property type="entry name" value="Sigma3 and sigma4 domains of RNA polymerase sigma factors"/>
    <property type="match status" value="1"/>
</dbReference>
<evidence type="ECO:0000259" key="6">
    <source>
        <dbReference type="Pfam" id="PF08281"/>
    </source>
</evidence>
<evidence type="ECO:0000313" key="8">
    <source>
        <dbReference type="Proteomes" id="UP001143545"/>
    </source>
</evidence>
<dbReference type="Gene3D" id="1.10.1740.10">
    <property type="match status" value="1"/>
</dbReference>
<dbReference type="InterPro" id="IPR013325">
    <property type="entry name" value="RNA_pol_sigma_r2"/>
</dbReference>
<comment type="similarity">
    <text evidence="1">Belongs to the sigma-70 factor family. ECF subfamily.</text>
</comment>
<dbReference type="InterPro" id="IPR007627">
    <property type="entry name" value="RNA_pol_sigma70_r2"/>
</dbReference>
<feature type="domain" description="RNA polymerase sigma-70 region 2" evidence="5">
    <location>
        <begin position="16"/>
        <end position="80"/>
    </location>
</feature>
<protein>
    <submittedName>
        <fullName evidence="7">DNA-directed RNA polymerase sigma-70 factor</fullName>
    </submittedName>
</protein>
<comment type="caution">
    <text evidence="7">The sequence shown here is derived from an EMBL/GenBank/DDBJ whole genome shotgun (WGS) entry which is preliminary data.</text>
</comment>
<dbReference type="Pfam" id="PF08281">
    <property type="entry name" value="Sigma70_r4_2"/>
    <property type="match status" value="1"/>
</dbReference>
<reference evidence="7" key="1">
    <citation type="submission" date="2022-07" db="EMBL/GenBank/DDBJ databases">
        <title>Taxonomy of Novel Oxalotrophic and Methylotrophic Bacteria.</title>
        <authorList>
            <person name="Sahin N."/>
            <person name="Tani A."/>
        </authorList>
    </citation>
    <scope>NUCLEOTIDE SEQUENCE</scope>
    <source>
        <strain evidence="7">AM327</strain>
    </source>
</reference>
<feature type="domain" description="RNA polymerase sigma factor 70 region 4 type 2" evidence="6">
    <location>
        <begin position="117"/>
        <end position="166"/>
    </location>
</feature>
<gene>
    <name evidence="7" type="ORF">NBRC110019_10600</name>
</gene>
<dbReference type="RefSeq" id="WP_281753073.1">
    <property type="nucleotide sequence ID" value="NZ_BRVP01000006.1"/>
</dbReference>
<dbReference type="GO" id="GO:0006352">
    <property type="term" value="P:DNA-templated transcription initiation"/>
    <property type="evidence" value="ECO:0007669"/>
    <property type="project" value="InterPro"/>
</dbReference>
<dbReference type="GO" id="GO:0003677">
    <property type="term" value="F:DNA binding"/>
    <property type="evidence" value="ECO:0007669"/>
    <property type="project" value="InterPro"/>
</dbReference>
<dbReference type="InterPro" id="IPR013324">
    <property type="entry name" value="RNA_pol_sigma_r3/r4-like"/>
</dbReference>
<dbReference type="PANTHER" id="PTHR43133">
    <property type="entry name" value="RNA POLYMERASE ECF-TYPE SIGMA FACTO"/>
    <property type="match status" value="1"/>
</dbReference>
<dbReference type="GO" id="GO:0000428">
    <property type="term" value="C:DNA-directed RNA polymerase complex"/>
    <property type="evidence" value="ECO:0007669"/>
    <property type="project" value="UniProtKB-KW"/>
</dbReference>
<dbReference type="Pfam" id="PF04542">
    <property type="entry name" value="Sigma70_r2"/>
    <property type="match status" value="1"/>
</dbReference>
<evidence type="ECO:0000256" key="1">
    <source>
        <dbReference type="ARBA" id="ARBA00010641"/>
    </source>
</evidence>
<keyword evidence="4" id="KW-0804">Transcription</keyword>
<name>A0A9W6B3L0_9FLAO</name>
<keyword evidence="3" id="KW-0731">Sigma factor</keyword>
<evidence type="ECO:0000256" key="4">
    <source>
        <dbReference type="ARBA" id="ARBA00023163"/>
    </source>
</evidence>
<keyword evidence="7" id="KW-0240">DNA-directed RNA polymerase</keyword>
<keyword evidence="8" id="KW-1185">Reference proteome</keyword>
<dbReference type="Proteomes" id="UP001143545">
    <property type="component" value="Unassembled WGS sequence"/>
</dbReference>
<dbReference type="SUPFAM" id="SSF88946">
    <property type="entry name" value="Sigma2 domain of RNA polymerase sigma factors"/>
    <property type="match status" value="1"/>
</dbReference>
<dbReference type="InterPro" id="IPR036388">
    <property type="entry name" value="WH-like_DNA-bd_sf"/>
</dbReference>
<dbReference type="GO" id="GO:0016987">
    <property type="term" value="F:sigma factor activity"/>
    <property type="evidence" value="ECO:0007669"/>
    <property type="project" value="UniProtKB-KW"/>
</dbReference>
<dbReference type="Gene3D" id="1.10.10.10">
    <property type="entry name" value="Winged helix-like DNA-binding domain superfamily/Winged helix DNA-binding domain"/>
    <property type="match status" value="1"/>
</dbReference>
<dbReference type="NCBIfam" id="TIGR02937">
    <property type="entry name" value="sigma70-ECF"/>
    <property type="match status" value="1"/>
</dbReference>
<dbReference type="InterPro" id="IPR039425">
    <property type="entry name" value="RNA_pol_sigma-70-like"/>
</dbReference>
<dbReference type="InterPro" id="IPR013249">
    <property type="entry name" value="RNA_pol_sigma70_r4_t2"/>
</dbReference>